<keyword evidence="1" id="KW-1133">Transmembrane helix</keyword>
<protein>
    <submittedName>
        <fullName evidence="2">Uncharacterized protein</fullName>
    </submittedName>
</protein>
<evidence type="ECO:0000313" key="2">
    <source>
        <dbReference type="EMBL" id="AFM42940.1"/>
    </source>
</evidence>
<name>I4DAW6_DESAJ</name>
<dbReference type="HOGENOM" id="CLU_1913645_0_0_9"/>
<dbReference type="RefSeq" id="WP_014828926.1">
    <property type="nucleotide sequence ID" value="NC_018068.1"/>
</dbReference>
<feature type="transmembrane region" description="Helical" evidence="1">
    <location>
        <begin position="81"/>
        <end position="101"/>
    </location>
</feature>
<dbReference type="EMBL" id="CP003639">
    <property type="protein sequence ID" value="AFM42940.1"/>
    <property type="molecule type" value="Genomic_DNA"/>
</dbReference>
<feature type="transmembrane region" description="Helical" evidence="1">
    <location>
        <begin position="32"/>
        <end position="60"/>
    </location>
</feature>
<evidence type="ECO:0000313" key="3">
    <source>
        <dbReference type="Proteomes" id="UP000002892"/>
    </source>
</evidence>
<sequence>MNAFPMLAVDIFPTFNAIDVSSNPVAQIGMVILQYIMGAIGFFVIAAGAISLLVSLFHVFRGKHDKIKVGGFFGKEVSGGGVMLLALGEFVVGMFLVGFFLSGSWSGTINLLINFGQAINNKINAGITVPTK</sequence>
<dbReference type="AlphaFoldDB" id="I4DAW6"/>
<reference evidence="2 3" key="1">
    <citation type="journal article" date="2012" name="J. Bacteriol.">
        <title>Complete genome sequences of Desulfosporosinus orientis DSM765T, Desulfosporosinus youngiae DSM17734T, Desulfosporosinus meridiei DSM13257T, and Desulfosporosinus acidiphilus DSM22704T.</title>
        <authorList>
            <person name="Pester M."/>
            <person name="Brambilla E."/>
            <person name="Alazard D."/>
            <person name="Rattei T."/>
            <person name="Weinmaier T."/>
            <person name="Han J."/>
            <person name="Lucas S."/>
            <person name="Lapidus A."/>
            <person name="Cheng J.F."/>
            <person name="Goodwin L."/>
            <person name="Pitluck S."/>
            <person name="Peters L."/>
            <person name="Ovchinnikova G."/>
            <person name="Teshima H."/>
            <person name="Detter J.C."/>
            <person name="Han C.S."/>
            <person name="Tapia R."/>
            <person name="Land M.L."/>
            <person name="Hauser L."/>
            <person name="Kyrpides N.C."/>
            <person name="Ivanova N.N."/>
            <person name="Pagani I."/>
            <person name="Huntmann M."/>
            <person name="Wei C.L."/>
            <person name="Davenport K.W."/>
            <person name="Daligault H."/>
            <person name="Chain P.S."/>
            <person name="Chen A."/>
            <person name="Mavromatis K."/>
            <person name="Markowitz V."/>
            <person name="Szeto E."/>
            <person name="Mikhailova N."/>
            <person name="Pati A."/>
            <person name="Wagner M."/>
            <person name="Woyke T."/>
            <person name="Ollivier B."/>
            <person name="Klenk H.P."/>
            <person name="Spring S."/>
            <person name="Loy A."/>
        </authorList>
    </citation>
    <scope>NUCLEOTIDE SEQUENCE [LARGE SCALE GENOMIC DNA]</scope>
    <source>
        <strain evidence="3">DSM 22704 / JCM 16185 / SJ4</strain>
    </source>
</reference>
<accession>I4DAW6</accession>
<organism evidence="2 3">
    <name type="scientific">Desulfosporosinus acidiphilus (strain DSM 22704 / JCM 16185 / SJ4)</name>
    <dbReference type="NCBI Taxonomy" id="646529"/>
    <lineage>
        <taxon>Bacteria</taxon>
        <taxon>Bacillati</taxon>
        <taxon>Bacillota</taxon>
        <taxon>Clostridia</taxon>
        <taxon>Eubacteriales</taxon>
        <taxon>Desulfitobacteriaceae</taxon>
        <taxon>Desulfosporosinus</taxon>
    </lineage>
</organism>
<dbReference type="Proteomes" id="UP000002892">
    <property type="component" value="Chromosome"/>
</dbReference>
<keyword evidence="1" id="KW-0472">Membrane</keyword>
<keyword evidence="1" id="KW-0812">Transmembrane</keyword>
<proteinExistence type="predicted"/>
<keyword evidence="3" id="KW-1185">Reference proteome</keyword>
<dbReference type="STRING" id="646529.Desaci_4077"/>
<evidence type="ECO:0000256" key="1">
    <source>
        <dbReference type="SAM" id="Phobius"/>
    </source>
</evidence>
<dbReference type="KEGG" id="dai:Desaci_4077"/>
<gene>
    <name evidence="2" type="ordered locus">Desaci_4077</name>
</gene>